<dbReference type="GO" id="GO:0005929">
    <property type="term" value="C:cilium"/>
    <property type="evidence" value="ECO:0007669"/>
    <property type="project" value="TreeGrafter"/>
</dbReference>
<evidence type="ECO:0008006" key="6">
    <source>
        <dbReference type="Google" id="ProtNLM"/>
    </source>
</evidence>
<name>A0AAV1KMS1_9NEOP</name>
<dbReference type="PANTHER" id="PTHR21501">
    <property type="entry name" value="PROTEIN FAM-161"/>
    <property type="match status" value="1"/>
</dbReference>
<keyword evidence="2" id="KW-0175">Coiled coil</keyword>
<dbReference type="Pfam" id="PF10595">
    <property type="entry name" value="FAM161A_B"/>
    <property type="match status" value="1"/>
</dbReference>
<keyword evidence="5" id="KW-1185">Reference proteome</keyword>
<gene>
    <name evidence="4" type="ORF">PARMNEM_LOCUS4970</name>
</gene>
<evidence type="ECO:0000313" key="4">
    <source>
        <dbReference type="EMBL" id="CAK1583594.1"/>
    </source>
</evidence>
<feature type="region of interest" description="Disordered" evidence="3">
    <location>
        <begin position="657"/>
        <end position="681"/>
    </location>
</feature>
<protein>
    <recommendedName>
        <fullName evidence="6">Protein FAM161A</fullName>
    </recommendedName>
</protein>
<evidence type="ECO:0000256" key="2">
    <source>
        <dbReference type="ARBA" id="ARBA00023054"/>
    </source>
</evidence>
<accession>A0AAV1KMS1</accession>
<dbReference type="Proteomes" id="UP001314205">
    <property type="component" value="Unassembled WGS sequence"/>
</dbReference>
<sequence length="709" mass="82407">MNSSVFTNSCIKVPVDPINKMPKAAYERTNKTLLEHSSIDSSTTCSVSTTDVDTEKLKNFYRSIPDYNEINHLSSTEFYSTLKSLREKKKSMLGISVELIDNGQQYDNKKNSYDEVYGLSPKKENNIVKIDNKKSFNTVTITRKKKSLGTDKIDNANVTYPTQKQDNINDDQLPDTDIKSDKTKTFEINSRNTNKVERSHRNHSACSISWHDDKNVRNKNEIDKKFDKFFQVTKLDPFDSRQQCTTQSMPSSPLRTKSLSTISRKKKNITIPKPFKMTERDDQERMAKELRTLQKSFSEDMLNQKRERKQFRARPVPIESRIPLYDKILEDQAMRRAITKINSEAELRAQMKPFSFTKREENGTSDVCERAVHVLPKPKKKKRFRARPVPKNLFSNYIYDKMKQDHYFRSINRRIRAEEMLRSANYPGNMATRDRSRLSTPAAHSDLPIDPSPAAQSTASSDRLRCASPTKSCKTSKEDFITTSPQPFRFKTASRANQKMQNIVKKIYQSNNNNSNISDCVSNTRAYSALELRSAAAGRSNLAALLRAESVKRKFEMEAEKSLAEQRRRIELRQRDRILRSKPAWHLVKNNHEEEIAIRLQTRRDEERMRREEFLHEMELMYGRVQQQPLLFERYYAPRSYSAGVSIQLSPRKCSNKKRYSRKNRTYQMTTPSDGCDSDGQKCIDKIEKDDKLFENSEDVTDSVDRSCL</sequence>
<dbReference type="AlphaFoldDB" id="A0AAV1KMS1"/>
<reference evidence="4 5" key="1">
    <citation type="submission" date="2023-11" db="EMBL/GenBank/DDBJ databases">
        <authorList>
            <person name="Hedman E."/>
            <person name="Englund M."/>
            <person name="Stromberg M."/>
            <person name="Nyberg Akerstrom W."/>
            <person name="Nylinder S."/>
            <person name="Jareborg N."/>
            <person name="Kallberg Y."/>
            <person name="Kronander E."/>
        </authorList>
    </citation>
    <scope>NUCLEOTIDE SEQUENCE [LARGE SCALE GENOMIC DNA]</scope>
</reference>
<evidence type="ECO:0000313" key="5">
    <source>
        <dbReference type="Proteomes" id="UP001314205"/>
    </source>
</evidence>
<dbReference type="GO" id="GO:0044782">
    <property type="term" value="P:cilium organization"/>
    <property type="evidence" value="ECO:0007669"/>
    <property type="project" value="TreeGrafter"/>
</dbReference>
<dbReference type="GO" id="GO:0005856">
    <property type="term" value="C:cytoskeleton"/>
    <property type="evidence" value="ECO:0007669"/>
    <property type="project" value="UniProtKB-ARBA"/>
</dbReference>
<dbReference type="InterPro" id="IPR051655">
    <property type="entry name" value="FAM161"/>
</dbReference>
<evidence type="ECO:0000256" key="1">
    <source>
        <dbReference type="ARBA" id="ARBA00006663"/>
    </source>
</evidence>
<proteinExistence type="inferred from homology"/>
<comment type="similarity">
    <text evidence="1">Belongs to the FAM161 family.</text>
</comment>
<organism evidence="4 5">
    <name type="scientific">Parnassius mnemosyne</name>
    <name type="common">clouded apollo</name>
    <dbReference type="NCBI Taxonomy" id="213953"/>
    <lineage>
        <taxon>Eukaryota</taxon>
        <taxon>Metazoa</taxon>
        <taxon>Ecdysozoa</taxon>
        <taxon>Arthropoda</taxon>
        <taxon>Hexapoda</taxon>
        <taxon>Insecta</taxon>
        <taxon>Pterygota</taxon>
        <taxon>Neoptera</taxon>
        <taxon>Endopterygota</taxon>
        <taxon>Lepidoptera</taxon>
        <taxon>Glossata</taxon>
        <taxon>Ditrysia</taxon>
        <taxon>Papilionoidea</taxon>
        <taxon>Papilionidae</taxon>
        <taxon>Parnassiinae</taxon>
        <taxon>Parnassini</taxon>
        <taxon>Parnassius</taxon>
        <taxon>Driopa</taxon>
    </lineage>
</organism>
<comment type="caution">
    <text evidence="4">The sequence shown here is derived from an EMBL/GenBank/DDBJ whole genome shotgun (WGS) entry which is preliminary data.</text>
</comment>
<evidence type="ECO:0000256" key="3">
    <source>
        <dbReference type="SAM" id="MobiDB-lite"/>
    </source>
</evidence>
<dbReference type="EMBL" id="CAVLGL010000057">
    <property type="protein sequence ID" value="CAK1583594.1"/>
    <property type="molecule type" value="Genomic_DNA"/>
</dbReference>
<dbReference type="InterPro" id="IPR019579">
    <property type="entry name" value="FAM161A/B"/>
</dbReference>
<feature type="region of interest" description="Disordered" evidence="3">
    <location>
        <begin position="427"/>
        <end position="470"/>
    </location>
</feature>
<dbReference type="PANTHER" id="PTHR21501:SF1">
    <property type="entry name" value="PROTEIN FAM-161"/>
    <property type="match status" value="1"/>
</dbReference>